<evidence type="ECO:0000256" key="6">
    <source>
        <dbReference type="SAM" id="Phobius"/>
    </source>
</evidence>
<reference evidence="8 9" key="1">
    <citation type="submission" date="2020-07" db="EMBL/GenBank/DDBJ databases">
        <title>Sequencing the genomes of 1000 actinobacteria strains.</title>
        <authorList>
            <person name="Klenk H.-P."/>
        </authorList>
    </citation>
    <scope>NUCLEOTIDE SEQUENCE [LARGE SCALE GENOMIC DNA]</scope>
    <source>
        <strain evidence="8 9">DSM 23737</strain>
    </source>
</reference>
<gene>
    <name evidence="8" type="ORF">FB555_000651</name>
</gene>
<dbReference type="InterPro" id="IPR016795">
    <property type="entry name" value="UCP021697"/>
</dbReference>
<dbReference type="GO" id="GO:0005886">
    <property type="term" value="C:plasma membrane"/>
    <property type="evidence" value="ECO:0007669"/>
    <property type="project" value="UniProtKB-SubCell"/>
</dbReference>
<name>A0A7W3JSU8_9MICO</name>
<keyword evidence="4 6" id="KW-1133">Transmembrane helix</keyword>
<evidence type="ECO:0000256" key="2">
    <source>
        <dbReference type="ARBA" id="ARBA00022475"/>
    </source>
</evidence>
<feature type="transmembrane region" description="Helical" evidence="6">
    <location>
        <begin position="72"/>
        <end position="92"/>
    </location>
</feature>
<comment type="caution">
    <text evidence="8">The sequence shown here is derived from an EMBL/GenBank/DDBJ whole genome shotgun (WGS) entry which is preliminary data.</text>
</comment>
<feature type="domain" description="RDD" evidence="7">
    <location>
        <begin position="36"/>
        <end position="146"/>
    </location>
</feature>
<protein>
    <submittedName>
        <fullName evidence="8">Putative RDD family membrane protein YckC</fullName>
    </submittedName>
</protein>
<keyword evidence="5 6" id="KW-0472">Membrane</keyword>
<dbReference type="EMBL" id="JACGWU010000001">
    <property type="protein sequence ID" value="MBA8828580.1"/>
    <property type="molecule type" value="Genomic_DNA"/>
</dbReference>
<feature type="transmembrane region" description="Helical" evidence="6">
    <location>
        <begin position="113"/>
        <end position="133"/>
    </location>
</feature>
<evidence type="ECO:0000256" key="4">
    <source>
        <dbReference type="ARBA" id="ARBA00022989"/>
    </source>
</evidence>
<dbReference type="AlphaFoldDB" id="A0A7W3JSU8"/>
<evidence type="ECO:0000313" key="9">
    <source>
        <dbReference type="Proteomes" id="UP000524237"/>
    </source>
</evidence>
<sequence>MANNSAGNKRFGDMGMSKFPGERLGLPETGTRSVGRIGRRIGAIVIDWALAVVIMMLISGKDYLSLTSAPGGQFGILGVFVVLQIIAIPIIGGSIGHRLCGLHVVTLRGKHAGFWRPLVRTALLALVLPAVVWDSDQRGFHDKIAGTMLLRA</sequence>
<organism evidence="8 9">
    <name type="scientific">Alpinimonas psychrophila</name>
    <dbReference type="NCBI Taxonomy" id="748908"/>
    <lineage>
        <taxon>Bacteria</taxon>
        <taxon>Bacillati</taxon>
        <taxon>Actinomycetota</taxon>
        <taxon>Actinomycetes</taxon>
        <taxon>Micrococcales</taxon>
        <taxon>Microbacteriaceae</taxon>
        <taxon>Alpinimonas</taxon>
    </lineage>
</organism>
<evidence type="ECO:0000259" key="7">
    <source>
        <dbReference type="Pfam" id="PF06271"/>
    </source>
</evidence>
<dbReference type="PANTHER" id="PTHR36115:SF6">
    <property type="entry name" value="PROLINE-RICH ANTIGEN HOMOLOG"/>
    <property type="match status" value="1"/>
</dbReference>
<evidence type="ECO:0000256" key="1">
    <source>
        <dbReference type="ARBA" id="ARBA00004651"/>
    </source>
</evidence>
<dbReference type="Pfam" id="PF06271">
    <property type="entry name" value="RDD"/>
    <property type="match status" value="1"/>
</dbReference>
<dbReference type="PIRSF" id="PIRSF021697">
    <property type="entry name" value="UCP021697"/>
    <property type="match status" value="1"/>
</dbReference>
<dbReference type="PANTHER" id="PTHR36115">
    <property type="entry name" value="PROLINE-RICH ANTIGEN HOMOLOG-RELATED"/>
    <property type="match status" value="1"/>
</dbReference>
<dbReference type="RefSeq" id="WP_246323503.1">
    <property type="nucleotide sequence ID" value="NZ_JACGWU010000001.1"/>
</dbReference>
<feature type="transmembrane region" description="Helical" evidence="6">
    <location>
        <begin position="41"/>
        <end position="60"/>
    </location>
</feature>
<accession>A0A7W3JSU8</accession>
<keyword evidence="2" id="KW-1003">Cell membrane</keyword>
<keyword evidence="9" id="KW-1185">Reference proteome</keyword>
<dbReference type="Proteomes" id="UP000524237">
    <property type="component" value="Unassembled WGS sequence"/>
</dbReference>
<evidence type="ECO:0000256" key="3">
    <source>
        <dbReference type="ARBA" id="ARBA00022692"/>
    </source>
</evidence>
<dbReference type="InterPro" id="IPR051791">
    <property type="entry name" value="Pra-immunoreactive"/>
</dbReference>
<proteinExistence type="predicted"/>
<keyword evidence="3 6" id="KW-0812">Transmembrane</keyword>
<evidence type="ECO:0000256" key="5">
    <source>
        <dbReference type="ARBA" id="ARBA00023136"/>
    </source>
</evidence>
<evidence type="ECO:0000313" key="8">
    <source>
        <dbReference type="EMBL" id="MBA8828580.1"/>
    </source>
</evidence>
<dbReference type="InterPro" id="IPR010432">
    <property type="entry name" value="RDD"/>
</dbReference>
<comment type="subcellular location">
    <subcellularLocation>
        <location evidence="1">Cell membrane</location>
        <topology evidence="1">Multi-pass membrane protein</topology>
    </subcellularLocation>
</comment>